<keyword evidence="2" id="KW-1185">Reference proteome</keyword>
<dbReference type="Proteomes" id="UP000016933">
    <property type="component" value="Unassembled WGS sequence"/>
</dbReference>
<evidence type="ECO:0000313" key="2">
    <source>
        <dbReference type="Proteomes" id="UP000016933"/>
    </source>
</evidence>
<dbReference type="AlphaFoldDB" id="M2YKV7"/>
<reference evidence="2" key="1">
    <citation type="journal article" date="2012" name="PLoS Genet.">
        <title>The genomes of the fungal plant pathogens Cladosporium fulvum and Dothistroma septosporum reveal adaptation to different hosts and lifestyles but also signatures of common ancestry.</title>
        <authorList>
            <person name="de Wit P.J.G.M."/>
            <person name="van der Burgt A."/>
            <person name="Oekmen B."/>
            <person name="Stergiopoulos I."/>
            <person name="Abd-Elsalam K.A."/>
            <person name="Aerts A.L."/>
            <person name="Bahkali A.H."/>
            <person name="Beenen H.G."/>
            <person name="Chettri P."/>
            <person name="Cox M.P."/>
            <person name="Datema E."/>
            <person name="de Vries R.P."/>
            <person name="Dhillon B."/>
            <person name="Ganley A.R."/>
            <person name="Griffiths S.A."/>
            <person name="Guo Y."/>
            <person name="Hamelin R.C."/>
            <person name="Henrissat B."/>
            <person name="Kabir M.S."/>
            <person name="Jashni M.K."/>
            <person name="Kema G."/>
            <person name="Klaubauf S."/>
            <person name="Lapidus A."/>
            <person name="Levasseur A."/>
            <person name="Lindquist E."/>
            <person name="Mehrabi R."/>
            <person name="Ohm R.A."/>
            <person name="Owen T.J."/>
            <person name="Salamov A."/>
            <person name="Schwelm A."/>
            <person name="Schijlen E."/>
            <person name="Sun H."/>
            <person name="van den Burg H.A."/>
            <person name="van Ham R.C.H.J."/>
            <person name="Zhang S."/>
            <person name="Goodwin S.B."/>
            <person name="Grigoriev I.V."/>
            <person name="Collemare J."/>
            <person name="Bradshaw R.E."/>
        </authorList>
    </citation>
    <scope>NUCLEOTIDE SEQUENCE [LARGE SCALE GENOMIC DNA]</scope>
    <source>
        <strain evidence="2">NZE10 / CBS 128990</strain>
    </source>
</reference>
<name>M2YKV7_DOTSN</name>
<reference evidence="1 2" key="2">
    <citation type="journal article" date="2012" name="PLoS Pathog.">
        <title>Diverse lifestyles and strategies of plant pathogenesis encoded in the genomes of eighteen Dothideomycetes fungi.</title>
        <authorList>
            <person name="Ohm R.A."/>
            <person name="Feau N."/>
            <person name="Henrissat B."/>
            <person name="Schoch C.L."/>
            <person name="Horwitz B.A."/>
            <person name="Barry K.W."/>
            <person name="Condon B.J."/>
            <person name="Copeland A.C."/>
            <person name="Dhillon B."/>
            <person name="Glaser F."/>
            <person name="Hesse C.N."/>
            <person name="Kosti I."/>
            <person name="LaButti K."/>
            <person name="Lindquist E.A."/>
            <person name="Lucas S."/>
            <person name="Salamov A.A."/>
            <person name="Bradshaw R.E."/>
            <person name="Ciuffetti L."/>
            <person name="Hamelin R.C."/>
            <person name="Kema G.H.J."/>
            <person name="Lawrence C."/>
            <person name="Scott J.A."/>
            <person name="Spatafora J.W."/>
            <person name="Turgeon B.G."/>
            <person name="de Wit P.J.G.M."/>
            <person name="Zhong S."/>
            <person name="Goodwin S.B."/>
            <person name="Grigoriev I.V."/>
        </authorList>
    </citation>
    <scope>NUCLEOTIDE SEQUENCE [LARGE SCALE GENOMIC DNA]</scope>
    <source>
        <strain evidence="2">NZE10 / CBS 128990</strain>
    </source>
</reference>
<protein>
    <submittedName>
        <fullName evidence="1">Uncharacterized protein</fullName>
    </submittedName>
</protein>
<sequence length="136" mass="15403">MLQRTNCPTYDPLPSSNFRIVPTHLTRGPVALANQEARNLLCHPTSPDPRPFLIHSCNDAANEERLWTLDKDNTREVYPNGLLRAANILRHEALAPALEHVVRNSNRVVHDAIAKILKKLDEHPKLEGVRQRSVLL</sequence>
<dbReference type="HOGENOM" id="CLU_1875382_0_0_1"/>
<gene>
    <name evidence="1" type="ORF">DOTSEDRAFT_75236</name>
</gene>
<accession>M2YKV7</accession>
<dbReference type="EMBL" id="KB446545">
    <property type="protein sequence ID" value="EME39500.1"/>
    <property type="molecule type" value="Genomic_DNA"/>
</dbReference>
<evidence type="ECO:0000313" key="1">
    <source>
        <dbReference type="EMBL" id="EME39500.1"/>
    </source>
</evidence>
<organism evidence="1 2">
    <name type="scientific">Dothistroma septosporum (strain NZE10 / CBS 128990)</name>
    <name type="common">Red band needle blight fungus</name>
    <name type="synonym">Mycosphaerella pini</name>
    <dbReference type="NCBI Taxonomy" id="675120"/>
    <lineage>
        <taxon>Eukaryota</taxon>
        <taxon>Fungi</taxon>
        <taxon>Dikarya</taxon>
        <taxon>Ascomycota</taxon>
        <taxon>Pezizomycotina</taxon>
        <taxon>Dothideomycetes</taxon>
        <taxon>Dothideomycetidae</taxon>
        <taxon>Mycosphaerellales</taxon>
        <taxon>Mycosphaerellaceae</taxon>
        <taxon>Dothistroma</taxon>
    </lineage>
</organism>
<proteinExistence type="predicted"/>